<protein>
    <submittedName>
        <fullName evidence="1">Uncharacterized protein</fullName>
    </submittedName>
</protein>
<gene>
    <name evidence="1" type="ORF">S03H2_50759</name>
</gene>
<dbReference type="AlphaFoldDB" id="X1HCL4"/>
<name>X1HCL4_9ZZZZ</name>
<accession>X1HCL4</accession>
<feature type="non-terminal residue" evidence="1">
    <location>
        <position position="76"/>
    </location>
</feature>
<proteinExistence type="predicted"/>
<sequence length="76" mass="8673">MENSEIKRLLWIFSLENSVKFGGKPNVKAILGKLMSQNPELRSQIKGIKSILDNIVLEISKLTLQEQKIKLLELKP</sequence>
<reference evidence="1" key="1">
    <citation type="journal article" date="2014" name="Front. Microbiol.">
        <title>High frequency of phylogenetically diverse reductive dehalogenase-homologous genes in deep subseafloor sedimentary metagenomes.</title>
        <authorList>
            <person name="Kawai M."/>
            <person name="Futagami T."/>
            <person name="Toyoda A."/>
            <person name="Takaki Y."/>
            <person name="Nishi S."/>
            <person name="Hori S."/>
            <person name="Arai W."/>
            <person name="Tsubouchi T."/>
            <person name="Morono Y."/>
            <person name="Uchiyama I."/>
            <person name="Ito T."/>
            <person name="Fujiyama A."/>
            <person name="Inagaki F."/>
            <person name="Takami H."/>
        </authorList>
    </citation>
    <scope>NUCLEOTIDE SEQUENCE</scope>
    <source>
        <strain evidence="1">Expedition CK06-06</strain>
    </source>
</reference>
<evidence type="ECO:0000313" key="1">
    <source>
        <dbReference type="EMBL" id="GAH67931.1"/>
    </source>
</evidence>
<dbReference type="EMBL" id="BARU01032166">
    <property type="protein sequence ID" value="GAH67931.1"/>
    <property type="molecule type" value="Genomic_DNA"/>
</dbReference>
<organism evidence="1">
    <name type="scientific">marine sediment metagenome</name>
    <dbReference type="NCBI Taxonomy" id="412755"/>
    <lineage>
        <taxon>unclassified sequences</taxon>
        <taxon>metagenomes</taxon>
        <taxon>ecological metagenomes</taxon>
    </lineage>
</organism>
<comment type="caution">
    <text evidence="1">The sequence shown here is derived from an EMBL/GenBank/DDBJ whole genome shotgun (WGS) entry which is preliminary data.</text>
</comment>